<dbReference type="SUPFAM" id="SSF46785">
    <property type="entry name" value="Winged helix' DNA-binding domain"/>
    <property type="match status" value="1"/>
</dbReference>
<evidence type="ECO:0000256" key="1">
    <source>
        <dbReference type="ARBA" id="ARBA00011046"/>
    </source>
</evidence>
<proteinExistence type="inferred from homology"/>
<dbReference type="EMBL" id="JADKYB010000005">
    <property type="protein sequence ID" value="MBM9505263.1"/>
    <property type="molecule type" value="Genomic_DNA"/>
</dbReference>
<comment type="similarity">
    <text evidence="1">Belongs to the BlaI transcriptional regulatory family.</text>
</comment>
<keyword evidence="4" id="KW-0804">Transcription</keyword>
<comment type="caution">
    <text evidence="5">The sequence shown here is derived from an EMBL/GenBank/DDBJ whole genome shotgun (WGS) entry which is preliminary data.</text>
</comment>
<evidence type="ECO:0000313" key="5">
    <source>
        <dbReference type="EMBL" id="MBM9505263.1"/>
    </source>
</evidence>
<keyword evidence="6" id="KW-1185">Reference proteome</keyword>
<accession>A0ABS2TPJ8</accession>
<dbReference type="Gene3D" id="1.10.10.10">
    <property type="entry name" value="Winged helix-like DNA-binding domain superfamily/Winged helix DNA-binding domain"/>
    <property type="match status" value="1"/>
</dbReference>
<dbReference type="InterPro" id="IPR036390">
    <property type="entry name" value="WH_DNA-bd_sf"/>
</dbReference>
<evidence type="ECO:0000256" key="3">
    <source>
        <dbReference type="ARBA" id="ARBA00023125"/>
    </source>
</evidence>
<keyword evidence="3" id="KW-0238">DNA-binding</keyword>
<dbReference type="RefSeq" id="WP_205357106.1">
    <property type="nucleotide sequence ID" value="NZ_JADKYB010000005.1"/>
</dbReference>
<name>A0ABS2TPJ8_9ACTN</name>
<evidence type="ECO:0000313" key="6">
    <source>
        <dbReference type="Proteomes" id="UP000749040"/>
    </source>
</evidence>
<evidence type="ECO:0000256" key="4">
    <source>
        <dbReference type="ARBA" id="ARBA00023163"/>
    </source>
</evidence>
<keyword evidence="2" id="KW-0805">Transcription regulation</keyword>
<dbReference type="Proteomes" id="UP000749040">
    <property type="component" value="Unassembled WGS sequence"/>
</dbReference>
<sequence>MAGGTATGTHDGAAPRRARGALEGEVLAALWRARGPVAAAVVQADVAGDIAYTTVLTVLTRLCDKGIVRRERAGRGYAYTAVQGEVDLAAARMHSVLNDGGDRAAVLARFVSDLSADDERLLERLLRGEATD</sequence>
<organism evidence="5 6">
    <name type="scientific">Actinacidiphila acididurans</name>
    <dbReference type="NCBI Taxonomy" id="2784346"/>
    <lineage>
        <taxon>Bacteria</taxon>
        <taxon>Bacillati</taxon>
        <taxon>Actinomycetota</taxon>
        <taxon>Actinomycetes</taxon>
        <taxon>Kitasatosporales</taxon>
        <taxon>Streptomycetaceae</taxon>
        <taxon>Actinacidiphila</taxon>
    </lineage>
</organism>
<evidence type="ECO:0000256" key="2">
    <source>
        <dbReference type="ARBA" id="ARBA00023015"/>
    </source>
</evidence>
<reference evidence="5 6" key="1">
    <citation type="submission" date="2021-01" db="EMBL/GenBank/DDBJ databases">
        <title>Streptomyces acididurans sp. nov., isolated from a peat swamp forest soil.</title>
        <authorList>
            <person name="Chantavorakit T."/>
            <person name="Duangmal K."/>
        </authorList>
    </citation>
    <scope>NUCLEOTIDE SEQUENCE [LARGE SCALE GENOMIC DNA]</scope>
    <source>
        <strain evidence="5 6">KK5PA1</strain>
    </source>
</reference>
<dbReference type="InterPro" id="IPR036388">
    <property type="entry name" value="WH-like_DNA-bd_sf"/>
</dbReference>
<gene>
    <name evidence="5" type="ORF">ITX44_12040</name>
</gene>
<dbReference type="InterPro" id="IPR005650">
    <property type="entry name" value="BlaI_family"/>
</dbReference>
<protein>
    <submittedName>
        <fullName evidence="5">BlaI/MecI/CopY family transcriptional regulator</fullName>
    </submittedName>
</protein>
<dbReference type="Pfam" id="PF03965">
    <property type="entry name" value="Penicillinase_R"/>
    <property type="match status" value="1"/>
</dbReference>